<evidence type="ECO:0000313" key="2">
    <source>
        <dbReference type="EMBL" id="ROT82407.1"/>
    </source>
</evidence>
<feature type="region of interest" description="Disordered" evidence="1">
    <location>
        <begin position="37"/>
        <end position="169"/>
    </location>
</feature>
<organism evidence="2 3">
    <name type="scientific">Penaeus vannamei</name>
    <name type="common">Whiteleg shrimp</name>
    <name type="synonym">Litopenaeus vannamei</name>
    <dbReference type="NCBI Taxonomy" id="6689"/>
    <lineage>
        <taxon>Eukaryota</taxon>
        <taxon>Metazoa</taxon>
        <taxon>Ecdysozoa</taxon>
        <taxon>Arthropoda</taxon>
        <taxon>Crustacea</taxon>
        <taxon>Multicrustacea</taxon>
        <taxon>Malacostraca</taxon>
        <taxon>Eumalacostraca</taxon>
        <taxon>Eucarida</taxon>
        <taxon>Decapoda</taxon>
        <taxon>Dendrobranchiata</taxon>
        <taxon>Penaeoidea</taxon>
        <taxon>Penaeidae</taxon>
        <taxon>Penaeus</taxon>
    </lineage>
</organism>
<reference evidence="2 3" key="2">
    <citation type="submission" date="2019-01" db="EMBL/GenBank/DDBJ databases">
        <title>The decoding of complex shrimp genome reveals the adaptation for benthos swimmer, frequently molting mechanism and breeding impact on genome.</title>
        <authorList>
            <person name="Sun Y."/>
            <person name="Gao Y."/>
            <person name="Yu Y."/>
        </authorList>
    </citation>
    <scope>NUCLEOTIDE SEQUENCE [LARGE SCALE GENOMIC DNA]</scope>
    <source>
        <tissue evidence="2">Muscle</tissue>
    </source>
</reference>
<sequence length="325" mass="35923">MFSLFSYWLEISKPLSTRYRLRMDALDVEKPWDCFDTNSEASKESQTMDSSAEEEQLKAEAALLGSLMESASVCKPSEQSDSSQSDQEQNKESKQKESGHSSDSIKHTENSDRTDSSLSSSKDGVKRPFQLNDNMKKGLSMLAYPSKGARPRSKPRNKGPQQSQTKSKCRITIGETLEKVQDIRNSMGETSKKLEPSECGIMEGQSTVLRDTGEVKVPLPALSDNAEAGGIDVTSESGEVKAQVREKENLTTANAVSLQSKGGGTASPTTTAEERMPLAAKPRATATRFKLTPRMWELLRFTFSHEHFPTSVHMARLAKMMGIQW</sequence>
<dbReference type="EMBL" id="QCYY01000827">
    <property type="protein sequence ID" value="ROT82407.1"/>
    <property type="molecule type" value="Genomic_DNA"/>
</dbReference>
<evidence type="ECO:0000256" key="1">
    <source>
        <dbReference type="SAM" id="MobiDB-lite"/>
    </source>
</evidence>
<reference evidence="2 3" key="1">
    <citation type="submission" date="2018-04" db="EMBL/GenBank/DDBJ databases">
        <authorList>
            <person name="Zhang X."/>
            <person name="Yuan J."/>
            <person name="Li F."/>
            <person name="Xiang J."/>
        </authorList>
    </citation>
    <scope>NUCLEOTIDE SEQUENCE [LARGE SCALE GENOMIC DNA]</scope>
    <source>
        <tissue evidence="2">Muscle</tissue>
    </source>
</reference>
<dbReference type="OrthoDB" id="8856548at2759"/>
<feature type="region of interest" description="Disordered" evidence="1">
    <location>
        <begin position="254"/>
        <end position="277"/>
    </location>
</feature>
<gene>
    <name evidence="2" type="ORF">C7M84_024420</name>
</gene>
<protein>
    <submittedName>
        <fullName evidence="2">Uncharacterized protein</fullName>
    </submittedName>
</protein>
<feature type="compositionally biased region" description="Basic and acidic residues" evidence="1">
    <location>
        <begin position="88"/>
        <end position="115"/>
    </location>
</feature>
<feature type="non-terminal residue" evidence="2">
    <location>
        <position position="325"/>
    </location>
</feature>
<dbReference type="Proteomes" id="UP000283509">
    <property type="component" value="Unassembled WGS sequence"/>
</dbReference>
<proteinExistence type="predicted"/>
<evidence type="ECO:0000313" key="3">
    <source>
        <dbReference type="Proteomes" id="UP000283509"/>
    </source>
</evidence>
<dbReference type="AlphaFoldDB" id="A0A3R7NB88"/>
<feature type="compositionally biased region" description="Polar residues" evidence="1">
    <location>
        <begin position="37"/>
        <end position="50"/>
    </location>
</feature>
<accession>A0A3R7NB88</accession>
<name>A0A3R7NB88_PENVA</name>
<keyword evidence="3" id="KW-1185">Reference proteome</keyword>
<comment type="caution">
    <text evidence="2">The sequence shown here is derived from an EMBL/GenBank/DDBJ whole genome shotgun (WGS) entry which is preliminary data.</text>
</comment>
<feature type="compositionally biased region" description="Polar residues" evidence="1">
    <location>
        <begin position="254"/>
        <end position="271"/>
    </location>
</feature>
<feature type="compositionally biased region" description="Low complexity" evidence="1">
    <location>
        <begin position="77"/>
        <end position="87"/>
    </location>
</feature>